<feature type="transmembrane region" description="Helical" evidence="1">
    <location>
        <begin position="31"/>
        <end position="51"/>
    </location>
</feature>
<organism evidence="2">
    <name type="scientific">uncultured bacterium</name>
    <name type="common">gcode 4</name>
    <dbReference type="NCBI Taxonomy" id="1234023"/>
    <lineage>
        <taxon>Bacteria</taxon>
        <taxon>environmental samples</taxon>
    </lineage>
</organism>
<feature type="transmembrane region" description="Helical" evidence="1">
    <location>
        <begin position="71"/>
        <end position="91"/>
    </location>
</feature>
<name>K2G4H1_9BACT</name>
<comment type="caution">
    <text evidence="2">The sequence shown here is derived from an EMBL/GenBank/DDBJ whole genome shotgun (WGS) entry which is preliminary data.</text>
</comment>
<keyword evidence="1" id="KW-0472">Membrane</keyword>
<dbReference type="AlphaFoldDB" id="K2G4H1"/>
<accession>K2G4H1</accession>
<proteinExistence type="predicted"/>
<feature type="transmembrane region" description="Helical" evidence="1">
    <location>
        <begin position="103"/>
        <end position="124"/>
    </location>
</feature>
<gene>
    <name evidence="2" type="ORF">ACD_2C00206G0002</name>
</gene>
<evidence type="ECO:0000313" key="2">
    <source>
        <dbReference type="EMBL" id="EKE29227.1"/>
    </source>
</evidence>
<protein>
    <submittedName>
        <fullName evidence="2">Uncharacterized protein</fullName>
    </submittedName>
</protein>
<sequence length="264" mass="33346">MANMKDKIFDKIEKQKIEPTPKSHFDWAERLKWMLIWIFSVFWIMFILFLIDDLVEFISIWPWVLRWPWLLFFLPPLIWTLIIIVALFFVIREFRKTNSGYKYSIRFIIWIGIVLFLIGPLVFFRSWFGPSMHWEFVDRMPLIWKYIYNESTWNDPQNWKLWWEVTSLSGETIELKSKDWNIWKIDASGSDKKIDFSEWDRIRIIWKLSWSWAFIAEKIFPWFWRWWMSPRWMMRWYPRWWMMNEFEISWSWRFQNPEFRKGIK</sequence>
<keyword evidence="1" id="KW-1133">Transmembrane helix</keyword>
<keyword evidence="1" id="KW-0812">Transmembrane</keyword>
<evidence type="ECO:0000256" key="1">
    <source>
        <dbReference type="SAM" id="Phobius"/>
    </source>
</evidence>
<reference evidence="2" key="1">
    <citation type="journal article" date="2012" name="Science">
        <title>Fermentation, hydrogen, and sulfur metabolism in multiple uncultivated bacterial phyla.</title>
        <authorList>
            <person name="Wrighton K.C."/>
            <person name="Thomas B.C."/>
            <person name="Sharon I."/>
            <person name="Miller C.S."/>
            <person name="Castelle C.J."/>
            <person name="VerBerkmoes N.C."/>
            <person name="Wilkins M.J."/>
            <person name="Hettich R.L."/>
            <person name="Lipton M.S."/>
            <person name="Williams K.H."/>
            <person name="Long P.E."/>
            <person name="Banfield J.F."/>
        </authorList>
    </citation>
    <scope>NUCLEOTIDE SEQUENCE [LARGE SCALE GENOMIC DNA]</scope>
</reference>
<dbReference type="EMBL" id="AMFJ01000206">
    <property type="protein sequence ID" value="EKE29227.1"/>
    <property type="molecule type" value="Genomic_DNA"/>
</dbReference>